<keyword evidence="1" id="KW-1277">Toxin-antitoxin system</keyword>
<dbReference type="InterPro" id="IPR012933">
    <property type="entry name" value="HicA_mRNA_interferase"/>
</dbReference>
<name>A0A0F8Y144_9ZZZZ</name>
<evidence type="ECO:0000256" key="1">
    <source>
        <dbReference type="ARBA" id="ARBA00022649"/>
    </source>
</evidence>
<evidence type="ECO:0000256" key="5">
    <source>
        <dbReference type="ARBA" id="ARBA00022884"/>
    </source>
</evidence>
<keyword evidence="6" id="KW-0346">Stress response</keyword>
<dbReference type="EMBL" id="LAZR01056026">
    <property type="protein sequence ID" value="KKK75072.1"/>
    <property type="molecule type" value="Genomic_DNA"/>
</dbReference>
<comment type="caution">
    <text evidence="7">The sequence shown here is derived from an EMBL/GenBank/DDBJ whole genome shotgun (WGS) entry which is preliminary data.</text>
</comment>
<gene>
    <name evidence="7" type="ORF">LCGC14_2877420</name>
</gene>
<keyword evidence="3" id="KW-0255">Endonuclease</keyword>
<dbReference type="GO" id="GO:0004519">
    <property type="term" value="F:endonuclease activity"/>
    <property type="evidence" value="ECO:0007669"/>
    <property type="project" value="UniProtKB-KW"/>
</dbReference>
<reference evidence="7" key="1">
    <citation type="journal article" date="2015" name="Nature">
        <title>Complex archaea that bridge the gap between prokaryotes and eukaryotes.</title>
        <authorList>
            <person name="Spang A."/>
            <person name="Saw J.H."/>
            <person name="Jorgensen S.L."/>
            <person name="Zaremba-Niedzwiedzka K."/>
            <person name="Martijn J."/>
            <person name="Lind A.E."/>
            <person name="van Eijk R."/>
            <person name="Schleper C."/>
            <person name="Guy L."/>
            <person name="Ettema T.J."/>
        </authorList>
    </citation>
    <scope>NUCLEOTIDE SEQUENCE</scope>
</reference>
<keyword evidence="5" id="KW-0694">RNA-binding</keyword>
<proteinExistence type="predicted"/>
<dbReference type="AlphaFoldDB" id="A0A0F8Y144"/>
<protein>
    <recommendedName>
        <fullName evidence="8">Addiction module toxin, HicA family</fullName>
    </recommendedName>
</protein>
<keyword evidence="2" id="KW-0540">Nuclease</keyword>
<keyword evidence="4" id="KW-0378">Hydrolase</keyword>
<evidence type="ECO:0000256" key="6">
    <source>
        <dbReference type="ARBA" id="ARBA00023016"/>
    </source>
</evidence>
<dbReference type="GO" id="GO:0003729">
    <property type="term" value="F:mRNA binding"/>
    <property type="evidence" value="ECO:0007669"/>
    <property type="project" value="InterPro"/>
</dbReference>
<dbReference type="SUPFAM" id="SSF54786">
    <property type="entry name" value="YcfA/nrd intein domain"/>
    <property type="match status" value="1"/>
</dbReference>
<dbReference type="Gene3D" id="3.30.920.30">
    <property type="entry name" value="Hypothetical protein"/>
    <property type="match status" value="1"/>
</dbReference>
<dbReference type="GO" id="GO:0016787">
    <property type="term" value="F:hydrolase activity"/>
    <property type="evidence" value="ECO:0007669"/>
    <property type="project" value="UniProtKB-KW"/>
</dbReference>
<evidence type="ECO:0000256" key="3">
    <source>
        <dbReference type="ARBA" id="ARBA00022759"/>
    </source>
</evidence>
<evidence type="ECO:0000313" key="7">
    <source>
        <dbReference type="EMBL" id="KKK75072.1"/>
    </source>
</evidence>
<sequence length="59" mass="6662">MTGKELIKKFKSNGWILDRIRGSHYILIKGNETVVVPVHSNKDIPKGTLENIFKKAGLK</sequence>
<evidence type="ECO:0000256" key="2">
    <source>
        <dbReference type="ARBA" id="ARBA00022722"/>
    </source>
</evidence>
<evidence type="ECO:0008006" key="8">
    <source>
        <dbReference type="Google" id="ProtNLM"/>
    </source>
</evidence>
<dbReference type="InterPro" id="IPR038570">
    <property type="entry name" value="HicA_sf"/>
</dbReference>
<accession>A0A0F8Y144</accession>
<evidence type="ECO:0000256" key="4">
    <source>
        <dbReference type="ARBA" id="ARBA00022801"/>
    </source>
</evidence>
<organism evidence="7">
    <name type="scientific">marine sediment metagenome</name>
    <dbReference type="NCBI Taxonomy" id="412755"/>
    <lineage>
        <taxon>unclassified sequences</taxon>
        <taxon>metagenomes</taxon>
        <taxon>ecological metagenomes</taxon>
    </lineage>
</organism>
<dbReference type="Pfam" id="PF07927">
    <property type="entry name" value="HicA_toxin"/>
    <property type="match status" value="1"/>
</dbReference>